<proteinExistence type="predicted"/>
<feature type="coiled-coil region" evidence="1">
    <location>
        <begin position="93"/>
        <end position="183"/>
    </location>
</feature>
<gene>
    <name evidence="3" type="primary">LgM4147LRVhigh.21.00990.00490</name>
    <name evidence="3" type="ORF">BN36_2128930</name>
</gene>
<feature type="region of interest" description="Disordered" evidence="2">
    <location>
        <begin position="456"/>
        <end position="515"/>
    </location>
</feature>
<evidence type="ECO:0000256" key="2">
    <source>
        <dbReference type="SAM" id="MobiDB-lite"/>
    </source>
</evidence>
<accession>A0A1E1IVU9</accession>
<feature type="coiled-coil region" evidence="1">
    <location>
        <begin position="243"/>
        <end position="270"/>
    </location>
</feature>
<keyword evidence="1" id="KW-0175">Coiled coil</keyword>
<reference evidence="3" key="1">
    <citation type="submission" date="2012-08" db="EMBL/GenBank/DDBJ databases">
        <title>Comparative genomics of metastatic and non-metastatic Leishmania guyanensis provides insights into polygenic factors involved in Leishmania RNA virus infection.</title>
        <authorList>
            <person name="Smith D."/>
            <person name="Hertz-Fowler C."/>
            <person name="Martin R."/>
            <person name="Dickens N."/>
            <person name="Fasel N."/>
            <person name="Falquet L."/>
            <person name="Beverley S."/>
            <person name="Zangger H."/>
            <person name="Calderon-Copete S."/>
            <person name="Mottram J."/>
            <person name="Xenarios I."/>
        </authorList>
    </citation>
    <scope>NUCLEOTIDE SEQUENCE</scope>
    <source>
        <strain evidence="3">MHOM/BR/75/M4147/SSU:IR2SAT-LUC</strain>
    </source>
</reference>
<dbReference type="EMBL" id="CALQ01000828">
    <property type="protein sequence ID" value="CCM15393.1"/>
    <property type="molecule type" value="Genomic_DNA"/>
</dbReference>
<dbReference type="AlphaFoldDB" id="A0A1E1IVU9"/>
<organism evidence="3">
    <name type="scientific">Leishmania guyanensis</name>
    <dbReference type="NCBI Taxonomy" id="5670"/>
    <lineage>
        <taxon>Eukaryota</taxon>
        <taxon>Discoba</taxon>
        <taxon>Euglenozoa</taxon>
        <taxon>Kinetoplastea</taxon>
        <taxon>Metakinetoplastina</taxon>
        <taxon>Trypanosomatida</taxon>
        <taxon>Trypanosomatidae</taxon>
        <taxon>Leishmaniinae</taxon>
        <taxon>Leishmania</taxon>
        <taxon>Leishmania guyanensis species complex</taxon>
    </lineage>
</organism>
<sequence length="515" mass="55615">MMDQLSVDLNSLRELVLQHQHQQRLADDTHARTDAVAVPSAPNASASTPAAAATADKIRELQRELCTLTEQLHAEKATSAQLLLQQRCDAASLQELLDQAARADEQVADLTSQLAEWKRRCQTAEEAHAGCAGQYESVREQVECVQRRVAETQAQHAALTAIATEAQRLVSKLADDKAQLQDTLCSREEALLRLSGVELERDEACARVQAFEAQHTEWVAEVCAYQRYFDSAREEYVHGVRHVAAARQEHEALREALAQSEARCVQWEQLFIDFRTGACTGCAAARADVSMDEVAADFSGASSTVIAVGTTVENSPYSGSGSDASDRLVHPTSPFNVDFVPLLEAKVADLALRLCEAQARADAAEHTAEDLSRLSLADSTLLMHLKSLVCALRPQVDGVADHNAQLQARLLAAESFADALIRHVVRLGEAFADEASQRCWLTAASVRDSVATRMSTAATSSSSTGSGRGVDVVSSGSGGHGNETTLPPGPPLSVLTQSRRHRLRTTALGRRDGEH</sequence>
<feature type="compositionally biased region" description="Low complexity" evidence="2">
    <location>
        <begin position="456"/>
        <end position="475"/>
    </location>
</feature>
<evidence type="ECO:0000313" key="3">
    <source>
        <dbReference type="EMBL" id="CCM15393.1"/>
    </source>
</evidence>
<evidence type="ECO:0000256" key="1">
    <source>
        <dbReference type="SAM" id="Coils"/>
    </source>
</evidence>
<name>A0A1E1IVU9_LEIGU</name>
<protein>
    <submittedName>
        <fullName evidence="3">Uncharacterized protein</fullName>
    </submittedName>
</protein>